<dbReference type="SUPFAM" id="SSF53756">
    <property type="entry name" value="UDP-Glycosyltransferase/glycogen phosphorylase"/>
    <property type="match status" value="1"/>
</dbReference>
<dbReference type="EMBL" id="FQWE01000006">
    <property type="protein sequence ID" value="SHG21804.1"/>
    <property type="molecule type" value="Genomic_DNA"/>
</dbReference>
<protein>
    <submittedName>
        <fullName evidence="1">Glycosyltransferase involved in cell wall bisynthesis</fullName>
    </submittedName>
</protein>
<evidence type="ECO:0000313" key="2">
    <source>
        <dbReference type="Proteomes" id="UP000184036"/>
    </source>
</evidence>
<gene>
    <name evidence="1" type="ORF">SAMN05444396_10651</name>
</gene>
<dbReference type="STRING" id="271157.SAMN05444396_10651"/>
<name>A0A1M5I0H0_9FLAO</name>
<dbReference type="AlphaFoldDB" id="A0A1M5I0H0"/>
<dbReference type="Gene3D" id="3.40.50.2000">
    <property type="entry name" value="Glycogen Phosphorylase B"/>
    <property type="match status" value="1"/>
</dbReference>
<evidence type="ECO:0000313" key="1">
    <source>
        <dbReference type="EMBL" id="SHG21804.1"/>
    </source>
</evidence>
<dbReference type="RefSeq" id="WP_072991606.1">
    <property type="nucleotide sequence ID" value="NZ_FQWE01000006.1"/>
</dbReference>
<proteinExistence type="predicted"/>
<reference evidence="2" key="1">
    <citation type="submission" date="2016-11" db="EMBL/GenBank/DDBJ databases">
        <authorList>
            <person name="Varghese N."/>
            <person name="Submissions S."/>
        </authorList>
    </citation>
    <scope>NUCLEOTIDE SEQUENCE [LARGE SCALE GENOMIC DNA]</scope>
    <source>
        <strain evidence="2">DSM 19741</strain>
    </source>
</reference>
<keyword evidence="1" id="KW-0808">Transferase</keyword>
<dbReference type="Proteomes" id="UP000184036">
    <property type="component" value="Unassembled WGS sequence"/>
</dbReference>
<organism evidence="1 2">
    <name type="scientific">Flavobacterium segetis</name>
    <dbReference type="NCBI Taxonomy" id="271157"/>
    <lineage>
        <taxon>Bacteria</taxon>
        <taxon>Pseudomonadati</taxon>
        <taxon>Bacteroidota</taxon>
        <taxon>Flavobacteriia</taxon>
        <taxon>Flavobacteriales</taxon>
        <taxon>Flavobacteriaceae</taxon>
        <taxon>Flavobacterium</taxon>
    </lineage>
</organism>
<keyword evidence="2" id="KW-1185">Reference proteome</keyword>
<sequence length="360" mass="41570">MKILFICGSTGRGHDGVGDYTRRLCAELIRRGEKIQILSLYDNQTTTFSNEDQEVLEIKVRVHRIPISSSSSQRFVWSQGLIDIFKPDWISLQFVPYSYNLKGLPFWLPSFLKKLQGQHKWHIMFHELWLGIDIESSFKHKCIGKLQQIIVKKIVCTIKAKSINTQNKLYQFFLQSNNINAEVLPICGNISPENVKNEVRQHTQFILFGTIHGGAPFHDFVVDLKRRSNTFIKPLKIVFIGKNGSLLSDYTLILDNHNIYYEVLGMQSEKTISQALVDSDFGISTTPYYQTEKSGVYAAYREHQINIISVARKWTPTKGQYEIPQIIEYKKNELNLDKVNFECFDLNSMVTQFIKSITTV</sequence>
<dbReference type="OrthoDB" id="1100436at2"/>
<accession>A0A1M5I0H0</accession>
<dbReference type="GO" id="GO:0016740">
    <property type="term" value="F:transferase activity"/>
    <property type="evidence" value="ECO:0007669"/>
    <property type="project" value="UniProtKB-KW"/>
</dbReference>